<evidence type="ECO:0000256" key="5">
    <source>
        <dbReference type="SAM" id="SignalP"/>
    </source>
</evidence>
<dbReference type="PROSITE" id="PS51123">
    <property type="entry name" value="OMPA_2"/>
    <property type="match status" value="1"/>
</dbReference>
<dbReference type="Proteomes" id="UP001589774">
    <property type="component" value="Unassembled WGS sequence"/>
</dbReference>
<reference evidence="7 8" key="1">
    <citation type="submission" date="2024-09" db="EMBL/GenBank/DDBJ databases">
        <authorList>
            <person name="Sun Q."/>
            <person name="Mori K."/>
        </authorList>
    </citation>
    <scope>NUCLEOTIDE SEQUENCE [LARGE SCALE GENOMIC DNA]</scope>
    <source>
        <strain evidence="7 8">CCM 7765</strain>
    </source>
</reference>
<evidence type="ECO:0000313" key="8">
    <source>
        <dbReference type="Proteomes" id="UP001589774"/>
    </source>
</evidence>
<comment type="caution">
    <text evidence="7">The sequence shown here is derived from an EMBL/GenBank/DDBJ whole genome shotgun (WGS) entry which is preliminary data.</text>
</comment>
<evidence type="ECO:0000256" key="1">
    <source>
        <dbReference type="ARBA" id="ARBA00004442"/>
    </source>
</evidence>
<accession>A0ABV6HHM7</accession>
<dbReference type="InterPro" id="IPR036737">
    <property type="entry name" value="OmpA-like_sf"/>
</dbReference>
<dbReference type="PANTHER" id="PTHR30329:SF21">
    <property type="entry name" value="LIPOPROTEIN YIAD-RELATED"/>
    <property type="match status" value="1"/>
</dbReference>
<proteinExistence type="predicted"/>
<keyword evidence="5" id="KW-0732">Signal</keyword>
<sequence length="150" mass="16403">MKKTAINLGLAALFSAATISTYSFANGNLIKKEITKSVKAKESFNNIEFGFDKATISRDFEAELDELVAVAKENGYAIKLSGHADAIGEYVYNWKLSKSRADQVKNYLVNKGVSASKIASTEFGDTKPIASNATSEGRKKNRRVEIEIVD</sequence>
<dbReference type="RefSeq" id="WP_130856268.1">
    <property type="nucleotide sequence ID" value="NZ_JBHLWO010000001.1"/>
</dbReference>
<feature type="chain" id="PRO_5047027311" evidence="5">
    <location>
        <begin position="26"/>
        <end position="150"/>
    </location>
</feature>
<protein>
    <submittedName>
        <fullName evidence="7">OmpA family protein</fullName>
    </submittedName>
</protein>
<dbReference type="SUPFAM" id="SSF103088">
    <property type="entry name" value="OmpA-like"/>
    <property type="match status" value="1"/>
</dbReference>
<evidence type="ECO:0000313" key="7">
    <source>
        <dbReference type="EMBL" id="MFC0318206.1"/>
    </source>
</evidence>
<gene>
    <name evidence="7" type="ORF">ACFFI0_07785</name>
</gene>
<dbReference type="InterPro" id="IPR006665">
    <property type="entry name" value="OmpA-like"/>
</dbReference>
<dbReference type="InterPro" id="IPR050330">
    <property type="entry name" value="Bact_OuterMem_StrucFunc"/>
</dbReference>
<keyword evidence="3" id="KW-0998">Cell outer membrane</keyword>
<dbReference type="Pfam" id="PF00691">
    <property type="entry name" value="OmpA"/>
    <property type="match status" value="1"/>
</dbReference>
<dbReference type="EMBL" id="JBHLWO010000001">
    <property type="protein sequence ID" value="MFC0318206.1"/>
    <property type="molecule type" value="Genomic_DNA"/>
</dbReference>
<keyword evidence="2 4" id="KW-0472">Membrane</keyword>
<feature type="domain" description="OmpA-like" evidence="6">
    <location>
        <begin position="36"/>
        <end position="150"/>
    </location>
</feature>
<evidence type="ECO:0000256" key="3">
    <source>
        <dbReference type="ARBA" id="ARBA00023237"/>
    </source>
</evidence>
<evidence type="ECO:0000259" key="6">
    <source>
        <dbReference type="PROSITE" id="PS51123"/>
    </source>
</evidence>
<name>A0ABV6HHM7_9SPHI</name>
<comment type="subcellular location">
    <subcellularLocation>
        <location evidence="1">Cell outer membrane</location>
    </subcellularLocation>
</comment>
<dbReference type="PANTHER" id="PTHR30329">
    <property type="entry name" value="STATOR ELEMENT OF FLAGELLAR MOTOR COMPLEX"/>
    <property type="match status" value="1"/>
</dbReference>
<dbReference type="Gene3D" id="3.30.1330.60">
    <property type="entry name" value="OmpA-like domain"/>
    <property type="match status" value="1"/>
</dbReference>
<dbReference type="InterPro" id="IPR006664">
    <property type="entry name" value="OMP_bac"/>
</dbReference>
<evidence type="ECO:0000256" key="4">
    <source>
        <dbReference type="PROSITE-ProRule" id="PRU00473"/>
    </source>
</evidence>
<evidence type="ECO:0000256" key="2">
    <source>
        <dbReference type="ARBA" id="ARBA00023136"/>
    </source>
</evidence>
<dbReference type="CDD" id="cd07185">
    <property type="entry name" value="OmpA_C-like"/>
    <property type="match status" value="1"/>
</dbReference>
<dbReference type="PRINTS" id="PR01021">
    <property type="entry name" value="OMPADOMAIN"/>
</dbReference>
<organism evidence="7 8">
    <name type="scientific">Olivibacter oleidegradans</name>
    <dbReference type="NCBI Taxonomy" id="760123"/>
    <lineage>
        <taxon>Bacteria</taxon>
        <taxon>Pseudomonadati</taxon>
        <taxon>Bacteroidota</taxon>
        <taxon>Sphingobacteriia</taxon>
        <taxon>Sphingobacteriales</taxon>
        <taxon>Sphingobacteriaceae</taxon>
        <taxon>Olivibacter</taxon>
    </lineage>
</organism>
<keyword evidence="8" id="KW-1185">Reference proteome</keyword>
<feature type="signal peptide" evidence="5">
    <location>
        <begin position="1"/>
        <end position="25"/>
    </location>
</feature>